<feature type="domain" description="Sulfotransferase" evidence="4">
    <location>
        <begin position="37"/>
        <end position="105"/>
    </location>
</feature>
<name>A0A6A3BMZ4_HIBSY</name>
<accession>A0A6A3BMZ4</accession>
<dbReference type="EC" id="2.8.2.-" evidence="3"/>
<dbReference type="Proteomes" id="UP000436088">
    <property type="component" value="Unassembled WGS sequence"/>
</dbReference>
<evidence type="ECO:0000259" key="4">
    <source>
        <dbReference type="Pfam" id="PF00685"/>
    </source>
</evidence>
<reference evidence="5" key="1">
    <citation type="submission" date="2019-09" db="EMBL/GenBank/DDBJ databases">
        <title>Draft genome information of white flower Hibiscus syriacus.</title>
        <authorList>
            <person name="Kim Y.-M."/>
        </authorList>
    </citation>
    <scope>NUCLEOTIDE SEQUENCE [LARGE SCALE GENOMIC DNA]</scope>
    <source>
        <strain evidence="5">YM2019G1</strain>
    </source>
</reference>
<organism evidence="5 6">
    <name type="scientific">Hibiscus syriacus</name>
    <name type="common">Rose of Sharon</name>
    <dbReference type="NCBI Taxonomy" id="106335"/>
    <lineage>
        <taxon>Eukaryota</taxon>
        <taxon>Viridiplantae</taxon>
        <taxon>Streptophyta</taxon>
        <taxon>Embryophyta</taxon>
        <taxon>Tracheophyta</taxon>
        <taxon>Spermatophyta</taxon>
        <taxon>Magnoliopsida</taxon>
        <taxon>eudicotyledons</taxon>
        <taxon>Gunneridae</taxon>
        <taxon>Pentapetalae</taxon>
        <taxon>rosids</taxon>
        <taxon>malvids</taxon>
        <taxon>Malvales</taxon>
        <taxon>Malvaceae</taxon>
        <taxon>Malvoideae</taxon>
        <taxon>Hibiscus</taxon>
    </lineage>
</organism>
<dbReference type="GO" id="GO:0008146">
    <property type="term" value="F:sulfotransferase activity"/>
    <property type="evidence" value="ECO:0007669"/>
    <property type="project" value="InterPro"/>
</dbReference>
<dbReference type="InterPro" id="IPR027417">
    <property type="entry name" value="P-loop_NTPase"/>
</dbReference>
<keyword evidence="2 3" id="KW-0808">Transferase</keyword>
<dbReference type="SUPFAM" id="SSF52540">
    <property type="entry name" value="P-loop containing nucleoside triphosphate hydrolases"/>
    <property type="match status" value="1"/>
</dbReference>
<keyword evidence="6" id="KW-1185">Reference proteome</keyword>
<dbReference type="Gene3D" id="3.40.50.300">
    <property type="entry name" value="P-loop containing nucleotide triphosphate hydrolases"/>
    <property type="match status" value="1"/>
</dbReference>
<evidence type="ECO:0000256" key="3">
    <source>
        <dbReference type="RuleBase" id="RU361155"/>
    </source>
</evidence>
<dbReference type="PANTHER" id="PTHR11783">
    <property type="entry name" value="SULFOTRANSFERASE SULT"/>
    <property type="match status" value="1"/>
</dbReference>
<dbReference type="Pfam" id="PF00685">
    <property type="entry name" value="Sulfotransfer_1"/>
    <property type="match status" value="1"/>
</dbReference>
<dbReference type="InterPro" id="IPR000863">
    <property type="entry name" value="Sulfotransferase_dom"/>
</dbReference>
<gene>
    <name evidence="5" type="ORF">F3Y22_tig00110045pilonHSYRG00017</name>
</gene>
<evidence type="ECO:0000256" key="2">
    <source>
        <dbReference type="ARBA" id="ARBA00022679"/>
    </source>
</evidence>
<evidence type="ECO:0000256" key="1">
    <source>
        <dbReference type="ARBA" id="ARBA00005771"/>
    </source>
</evidence>
<comment type="caution">
    <text evidence="5">The sequence shown here is derived from an EMBL/GenBank/DDBJ whole genome shotgun (WGS) entry which is preliminary data.</text>
</comment>
<evidence type="ECO:0000313" key="6">
    <source>
        <dbReference type="Proteomes" id="UP000436088"/>
    </source>
</evidence>
<dbReference type="EMBL" id="VEPZ02000824">
    <property type="protein sequence ID" value="KAE8717417.1"/>
    <property type="molecule type" value="Genomic_DNA"/>
</dbReference>
<protein>
    <recommendedName>
        <fullName evidence="3">Sulfotransferase</fullName>
        <ecNumber evidence="3">2.8.2.-</ecNumber>
    </recommendedName>
</protein>
<evidence type="ECO:0000313" key="5">
    <source>
        <dbReference type="EMBL" id="KAE8717417.1"/>
    </source>
</evidence>
<comment type="similarity">
    <text evidence="1 3">Belongs to the sulfotransferase 1 family.</text>
</comment>
<sequence length="115" mass="13257">MWFPDDTANFIPIGEAFEFFCKGISSHGPYWDQEEEEEGVVEKVVKMCSFESLRDMEGNRSVHGKKGKTIESSAYFRKGIVGDWSCLSDEMGEKMNRIVEEKLKVSGFRFLSKKR</sequence>
<dbReference type="AlphaFoldDB" id="A0A6A3BMZ4"/>
<proteinExistence type="inferred from homology"/>